<evidence type="ECO:0008006" key="4">
    <source>
        <dbReference type="Google" id="ProtNLM"/>
    </source>
</evidence>
<evidence type="ECO:0000256" key="2">
    <source>
        <dbReference type="ARBA" id="ARBA00022737"/>
    </source>
</evidence>
<reference evidence="3" key="1">
    <citation type="journal article" date="2014" name="Front. Microbiol.">
        <title>High frequency of phylogenetically diverse reductive dehalogenase-homologous genes in deep subseafloor sedimentary metagenomes.</title>
        <authorList>
            <person name="Kawai M."/>
            <person name="Futagami T."/>
            <person name="Toyoda A."/>
            <person name="Takaki Y."/>
            <person name="Nishi S."/>
            <person name="Hori S."/>
            <person name="Arai W."/>
            <person name="Tsubouchi T."/>
            <person name="Morono Y."/>
            <person name="Uchiyama I."/>
            <person name="Ito T."/>
            <person name="Fujiyama A."/>
            <person name="Inagaki F."/>
            <person name="Takami H."/>
        </authorList>
    </citation>
    <scope>NUCLEOTIDE SEQUENCE</scope>
    <source>
        <strain evidence="3">Expedition CK06-06</strain>
    </source>
</reference>
<sequence>LVELITQIKNNLKLNPTPDFARLMTYFVNELLRNFGIDHISLITSRIINEIPKNYREKFVKNVYSRLQSRSNFPLLKYINSHLEYFKGFEFNYDFIKCKNKIIGIFKNEKMYLNNQNINKISDIEVTNNNLGNIAELDLSNNLISDLKGLEKFPNVKILKLNNNRIVGIEELENNVNIHSLYLRNNSISEFTGLKRFKNLKHLDLSGNMNITEIPEVLNELPTIETVKLWNCNLKKFTNLQKSIFG</sequence>
<feature type="non-terminal residue" evidence="3">
    <location>
        <position position="1"/>
    </location>
</feature>
<dbReference type="InterPro" id="IPR050836">
    <property type="entry name" value="SDS22/Internalin_LRR"/>
</dbReference>
<dbReference type="PANTHER" id="PTHR46652">
    <property type="entry name" value="LEUCINE-RICH REPEAT AND IQ DOMAIN-CONTAINING PROTEIN 1-RELATED"/>
    <property type="match status" value="1"/>
</dbReference>
<dbReference type="InterPro" id="IPR032675">
    <property type="entry name" value="LRR_dom_sf"/>
</dbReference>
<dbReference type="AlphaFoldDB" id="X1ASW6"/>
<proteinExistence type="predicted"/>
<keyword evidence="1" id="KW-0433">Leucine-rich repeat</keyword>
<name>X1ASW6_9ZZZZ</name>
<dbReference type="Gene3D" id="3.80.10.10">
    <property type="entry name" value="Ribonuclease Inhibitor"/>
    <property type="match status" value="1"/>
</dbReference>
<dbReference type="EMBL" id="BART01017169">
    <property type="protein sequence ID" value="GAG75368.1"/>
    <property type="molecule type" value="Genomic_DNA"/>
</dbReference>
<dbReference type="SUPFAM" id="SSF52058">
    <property type="entry name" value="L domain-like"/>
    <property type="match status" value="1"/>
</dbReference>
<dbReference type="InterPro" id="IPR001611">
    <property type="entry name" value="Leu-rich_rpt"/>
</dbReference>
<dbReference type="SMART" id="SM00365">
    <property type="entry name" value="LRR_SD22"/>
    <property type="match status" value="4"/>
</dbReference>
<keyword evidence="2" id="KW-0677">Repeat</keyword>
<organism evidence="3">
    <name type="scientific">marine sediment metagenome</name>
    <dbReference type="NCBI Taxonomy" id="412755"/>
    <lineage>
        <taxon>unclassified sequences</taxon>
        <taxon>metagenomes</taxon>
        <taxon>ecological metagenomes</taxon>
    </lineage>
</organism>
<evidence type="ECO:0000313" key="3">
    <source>
        <dbReference type="EMBL" id="GAG75368.1"/>
    </source>
</evidence>
<comment type="caution">
    <text evidence="3">The sequence shown here is derived from an EMBL/GenBank/DDBJ whole genome shotgun (WGS) entry which is preliminary data.</text>
</comment>
<gene>
    <name evidence="3" type="ORF">S01H4_32762</name>
</gene>
<protein>
    <recommendedName>
        <fullName evidence="4">Leucine-rich repeat domain-containing protein</fullName>
    </recommendedName>
</protein>
<accession>X1ASW6</accession>
<dbReference type="Pfam" id="PF14580">
    <property type="entry name" value="LRR_9"/>
    <property type="match status" value="1"/>
</dbReference>
<dbReference type="PROSITE" id="PS51450">
    <property type="entry name" value="LRR"/>
    <property type="match status" value="2"/>
</dbReference>
<dbReference type="PANTHER" id="PTHR46652:SF3">
    <property type="entry name" value="LEUCINE-RICH REPEAT-CONTAINING PROTEIN 9"/>
    <property type="match status" value="1"/>
</dbReference>
<evidence type="ECO:0000256" key="1">
    <source>
        <dbReference type="ARBA" id="ARBA00022614"/>
    </source>
</evidence>